<feature type="transmembrane region" description="Helical" evidence="1">
    <location>
        <begin position="7"/>
        <end position="26"/>
    </location>
</feature>
<dbReference type="AlphaFoldDB" id="A0A4Q0VYG2"/>
<accession>A0A4Q0VYG2</accession>
<keyword evidence="3" id="KW-1185">Reference proteome</keyword>
<name>A0A4Q0VYG2_9BACI</name>
<organism evidence="2 3">
    <name type="scientific">Anaerobacillus alkaliphilus</name>
    <dbReference type="NCBI Taxonomy" id="1548597"/>
    <lineage>
        <taxon>Bacteria</taxon>
        <taxon>Bacillati</taxon>
        <taxon>Bacillota</taxon>
        <taxon>Bacilli</taxon>
        <taxon>Bacillales</taxon>
        <taxon>Bacillaceae</taxon>
        <taxon>Anaerobacillus</taxon>
    </lineage>
</organism>
<keyword evidence="1" id="KW-0472">Membrane</keyword>
<evidence type="ECO:0000313" key="2">
    <source>
        <dbReference type="EMBL" id="RXJ04442.1"/>
    </source>
</evidence>
<evidence type="ECO:0000313" key="3">
    <source>
        <dbReference type="Proteomes" id="UP000290649"/>
    </source>
</evidence>
<dbReference type="EMBL" id="QOUX01000001">
    <property type="protein sequence ID" value="RXJ04442.1"/>
    <property type="molecule type" value="Genomic_DNA"/>
</dbReference>
<keyword evidence="1" id="KW-0812">Transmembrane</keyword>
<comment type="caution">
    <text evidence="2">The sequence shown here is derived from an EMBL/GenBank/DDBJ whole genome shotgun (WGS) entry which is preliminary data.</text>
</comment>
<gene>
    <name evidence="2" type="ORF">DS745_03385</name>
</gene>
<sequence length="80" mass="9147">MKELFTKLLLVMFFIGVIRILFKHIFTYISSYVSGSFGFSVIILLIILIISLIATQWFQGLRMSGKHKSIIVIIILLLSV</sequence>
<feature type="transmembrane region" description="Helical" evidence="1">
    <location>
        <begin position="32"/>
        <end position="58"/>
    </location>
</feature>
<keyword evidence="1" id="KW-1133">Transmembrane helix</keyword>
<protein>
    <submittedName>
        <fullName evidence="2">Uncharacterized protein</fullName>
    </submittedName>
</protein>
<dbReference type="Proteomes" id="UP000290649">
    <property type="component" value="Unassembled WGS sequence"/>
</dbReference>
<reference evidence="2 3" key="1">
    <citation type="journal article" date="2019" name="Int. J. Syst. Evol. Microbiol.">
        <title>Anaerobacillus alkaliphilus sp. nov., a novel alkaliphilic and moderately halophilic bacterium.</title>
        <authorList>
            <person name="Borsodi A.K."/>
            <person name="Aszalos J.M."/>
            <person name="Bihari P."/>
            <person name="Nagy I."/>
            <person name="Schumann P."/>
            <person name="Sproer C."/>
            <person name="Kovacs A.L."/>
            <person name="Boka K."/>
            <person name="Dobosy P."/>
            <person name="Ovari M."/>
            <person name="Szili-Kovacs T."/>
            <person name="Toth E."/>
        </authorList>
    </citation>
    <scope>NUCLEOTIDE SEQUENCE [LARGE SCALE GENOMIC DNA]</scope>
    <source>
        <strain evidence="2 3">B16-10</strain>
    </source>
</reference>
<proteinExistence type="predicted"/>
<evidence type="ECO:0000256" key="1">
    <source>
        <dbReference type="SAM" id="Phobius"/>
    </source>
</evidence>